<proteinExistence type="predicted"/>
<dbReference type="Proteomes" id="UP001318682">
    <property type="component" value="Chromosome"/>
</dbReference>
<evidence type="ECO:0000313" key="2">
    <source>
        <dbReference type="Proteomes" id="UP001318682"/>
    </source>
</evidence>
<reference evidence="2" key="1">
    <citation type="submission" date="2024-01" db="EMBL/GenBank/DDBJ databases">
        <title>Roseobacter fucihabitans sp. nov., isolated from the brown alga Fucus spiralis.</title>
        <authorList>
            <person name="Hahnke S."/>
            <person name="Berger M."/>
            <person name="Schlingloff A."/>
            <person name="Athale I."/>
            <person name="Neumann-Schaal M."/>
            <person name="Adenaya A."/>
            <person name="Poehlein A."/>
            <person name="Daniel R."/>
            <person name="Pertersen J."/>
            <person name="Brinkhoff T."/>
        </authorList>
    </citation>
    <scope>NUCLEOTIDE SEQUENCE [LARGE SCALE GENOMIC DNA]</scope>
    <source>
        <strain evidence="2">B14</strain>
    </source>
</reference>
<gene>
    <name evidence="1" type="ORF">ROLI_021820</name>
</gene>
<dbReference type="EMBL" id="CP143423">
    <property type="protein sequence ID" value="WVX49096.1"/>
    <property type="molecule type" value="Genomic_DNA"/>
</dbReference>
<accession>A0ABZ2BSU2</accession>
<protein>
    <submittedName>
        <fullName evidence="1">Uncharacterized protein</fullName>
    </submittedName>
</protein>
<evidence type="ECO:0000313" key="1">
    <source>
        <dbReference type="EMBL" id="WVX49096.1"/>
    </source>
</evidence>
<organism evidence="1 2">
    <name type="scientific">Roseobacter fucihabitans</name>
    <dbReference type="NCBI Taxonomy" id="1537242"/>
    <lineage>
        <taxon>Bacteria</taxon>
        <taxon>Pseudomonadati</taxon>
        <taxon>Pseudomonadota</taxon>
        <taxon>Alphaproteobacteria</taxon>
        <taxon>Rhodobacterales</taxon>
        <taxon>Roseobacteraceae</taxon>
        <taxon>Roseobacter</taxon>
    </lineage>
</organism>
<name>A0ABZ2BSU2_9RHOB</name>
<sequence length="55" mass="6513">MQWPFDRRCHRRCSWNGTLKVLSEKRGFSDIFSTVLYGSWSHGTAADQQFTFLEK</sequence>
<keyword evidence="2" id="KW-1185">Reference proteome</keyword>